<evidence type="ECO:0000313" key="3">
    <source>
        <dbReference type="EMBL" id="CAI9919419.1"/>
    </source>
</evidence>
<evidence type="ECO:0000256" key="1">
    <source>
        <dbReference type="SAM" id="Coils"/>
    </source>
</evidence>
<gene>
    <name evidence="4" type="ORF">HINF_LOCUS4634</name>
    <name evidence="3" type="ORF">HINF_LOCUS7064</name>
</gene>
<dbReference type="AlphaFoldDB" id="A0AA86TI70"/>
<evidence type="ECO:0000256" key="2">
    <source>
        <dbReference type="SAM" id="MobiDB-lite"/>
    </source>
</evidence>
<name>A0AA86TI70_9EUKA</name>
<dbReference type="Proteomes" id="UP001642409">
    <property type="component" value="Unassembled WGS sequence"/>
</dbReference>
<reference evidence="4 5" key="2">
    <citation type="submission" date="2024-07" db="EMBL/GenBank/DDBJ databases">
        <authorList>
            <person name="Akdeniz Z."/>
        </authorList>
    </citation>
    <scope>NUCLEOTIDE SEQUENCE [LARGE SCALE GENOMIC DNA]</scope>
</reference>
<accession>A0AA86TI70</accession>
<protein>
    <submittedName>
        <fullName evidence="4">Hypothetical_protein</fullName>
    </submittedName>
</protein>
<organism evidence="3">
    <name type="scientific">Hexamita inflata</name>
    <dbReference type="NCBI Taxonomy" id="28002"/>
    <lineage>
        <taxon>Eukaryota</taxon>
        <taxon>Metamonada</taxon>
        <taxon>Diplomonadida</taxon>
        <taxon>Hexamitidae</taxon>
        <taxon>Hexamitinae</taxon>
        <taxon>Hexamita</taxon>
    </lineage>
</organism>
<evidence type="ECO:0000313" key="4">
    <source>
        <dbReference type="EMBL" id="CAL5978108.1"/>
    </source>
</evidence>
<sequence>MRKSCGVSEFEFPDLIPQYEREALKDLFDFEADEKQAQQEHCLKINTFEPYATKTILEALLAVQRPIENQGYLFETKSDQLQRTSALMKTLSQKKVEDPESISDIQKQLSMDKVDNVHKTPVQLNDERPEVDLKHITIEENEQSLEFQPTQTHEDNEETSEPSVYAGQAASGIESSITQKEQEPKVMSTQLQMNPDHDDEEKTSQIHVDPHFDDAFISDSIAVRNSSQIEKLIVPKSDYNTSQPAFIEDSIPQYKQYSQKFPRSLPKNPISRQLESQDFDLFENEHLSKPYIDVVKQQNNEYEAFKQTSQNFELDIQNQNAQKNQFDNNLNGQKQKCEVANNLSQLTQHINAFSQNQKTVEELQLSNIDLKSEFESDSDILFYNFNNQQLQIKLDRKNIQFQDYELKITLQCLNKEQIEIKCKDFQEYLEKRSELTKHFMKGKCETIVDKKFKQIIVKKCGVTVKRIDTMKALVKVTDNVTHFQILVQGQIEHEFTVDKTAEGISIRRDLRETGAKFE</sequence>
<proteinExistence type="predicted"/>
<feature type="region of interest" description="Disordered" evidence="2">
    <location>
        <begin position="140"/>
        <end position="202"/>
    </location>
</feature>
<dbReference type="EMBL" id="CAXDID020000008">
    <property type="protein sequence ID" value="CAL5978108.1"/>
    <property type="molecule type" value="Genomic_DNA"/>
</dbReference>
<reference evidence="3" key="1">
    <citation type="submission" date="2023-06" db="EMBL/GenBank/DDBJ databases">
        <authorList>
            <person name="Kurt Z."/>
        </authorList>
    </citation>
    <scope>NUCLEOTIDE SEQUENCE</scope>
</reference>
<comment type="caution">
    <text evidence="3">The sequence shown here is derived from an EMBL/GenBank/DDBJ whole genome shotgun (WGS) entry which is preliminary data.</text>
</comment>
<evidence type="ECO:0000313" key="5">
    <source>
        <dbReference type="Proteomes" id="UP001642409"/>
    </source>
</evidence>
<keyword evidence="5" id="KW-1185">Reference proteome</keyword>
<dbReference type="EMBL" id="CATOUU010000171">
    <property type="protein sequence ID" value="CAI9919419.1"/>
    <property type="molecule type" value="Genomic_DNA"/>
</dbReference>
<feature type="coiled-coil region" evidence="1">
    <location>
        <begin position="295"/>
        <end position="336"/>
    </location>
</feature>
<keyword evidence="1" id="KW-0175">Coiled coil</keyword>